<organism evidence="2 3">
    <name type="scientific">Natronorubrum tibetense GA33</name>
    <dbReference type="NCBI Taxonomy" id="1114856"/>
    <lineage>
        <taxon>Archaea</taxon>
        <taxon>Methanobacteriati</taxon>
        <taxon>Methanobacteriota</taxon>
        <taxon>Stenosarchaea group</taxon>
        <taxon>Halobacteria</taxon>
        <taxon>Halobacteriales</taxon>
        <taxon>Natrialbaceae</taxon>
        <taxon>Natronorubrum</taxon>
    </lineage>
</organism>
<dbReference type="OrthoDB" id="271868at2157"/>
<dbReference type="STRING" id="1114856.GCA_000383975_03698"/>
<comment type="caution">
    <text evidence="2">The sequence shown here is derived from an EMBL/GenBank/DDBJ whole genome shotgun (WGS) entry which is preliminary data.</text>
</comment>
<reference evidence="2 3" key="1">
    <citation type="journal article" date="2014" name="PLoS Genet.">
        <title>Phylogenetically driven sequencing of extremely halophilic archaea reveals strategies for static and dynamic osmo-response.</title>
        <authorList>
            <person name="Becker E.A."/>
            <person name="Seitzer P.M."/>
            <person name="Tritt A."/>
            <person name="Larsen D."/>
            <person name="Krusor M."/>
            <person name="Yao A.I."/>
            <person name="Wu D."/>
            <person name="Madern D."/>
            <person name="Eisen J.A."/>
            <person name="Darling A.E."/>
            <person name="Facciotti M.T."/>
        </authorList>
    </citation>
    <scope>NUCLEOTIDE SEQUENCE [LARGE SCALE GENOMIC DNA]</scope>
    <source>
        <strain evidence="2 3">GA33</strain>
    </source>
</reference>
<protein>
    <recommendedName>
        <fullName evidence="1">Polysaccharide lyase 14 domain-containing protein</fullName>
    </recommendedName>
</protein>
<dbReference type="RefSeq" id="WP_006088236.1">
    <property type="nucleotide sequence ID" value="NZ_AOHW01000006.1"/>
</dbReference>
<evidence type="ECO:0000313" key="3">
    <source>
        <dbReference type="Proteomes" id="UP000011599"/>
    </source>
</evidence>
<dbReference type="Pfam" id="PF21294">
    <property type="entry name" value="Polysacc_lyase_14"/>
    <property type="match status" value="1"/>
</dbReference>
<name>L9W8W1_9EURY</name>
<dbReference type="PROSITE" id="PS51257">
    <property type="entry name" value="PROKAR_LIPOPROTEIN"/>
    <property type="match status" value="1"/>
</dbReference>
<proteinExistence type="predicted"/>
<dbReference type="InterPro" id="IPR048958">
    <property type="entry name" value="Polysacc_lyase_14"/>
</dbReference>
<dbReference type="Proteomes" id="UP000011599">
    <property type="component" value="Unassembled WGS sequence"/>
</dbReference>
<gene>
    <name evidence="2" type="ORF">C496_02632</name>
</gene>
<dbReference type="PATRIC" id="fig|1114856.3.peg.543"/>
<evidence type="ECO:0000259" key="1">
    <source>
        <dbReference type="Pfam" id="PF21294"/>
    </source>
</evidence>
<sequence>MRRRALLAAVAGTTLAGCFTDDPDYGEVDDVDDLLETADQYNTVSFDEDWERWFTNIFEGSDTTTYTGRSDVPFRVYWPEGEYYGMTMDHFMEEHYDFEPEAAHLRTWMRFPDEWEFYSDGLGGTKLPGFASRFNGSDTEQGGYGGREVDGTNGWSARMFNCRPDRHPEGAGPIALGTQIYHAEADREYGDHPRWDVPLETDTWHRIDQYVEVNAPGESDGAYLAWVDGERAIGVDELYMRDEGYEDIKIESLWFNCYFGGDWGSPVDQHMDFDDLQLWLWSERPSVTASQ</sequence>
<dbReference type="PANTHER" id="PTHR40124">
    <property type="match status" value="1"/>
</dbReference>
<evidence type="ECO:0000313" key="2">
    <source>
        <dbReference type="EMBL" id="ELY45802.1"/>
    </source>
</evidence>
<accession>L9W8W1</accession>
<keyword evidence="3" id="KW-1185">Reference proteome</keyword>
<dbReference type="PANTHER" id="PTHR40124:SF1">
    <property type="entry name" value="DISAGGREGATASE RELATED REPEAT PROTEIN"/>
    <property type="match status" value="1"/>
</dbReference>
<feature type="domain" description="Polysaccharide lyase 14" evidence="1">
    <location>
        <begin position="99"/>
        <end position="275"/>
    </location>
</feature>
<dbReference type="Gene3D" id="2.60.120.200">
    <property type="match status" value="1"/>
</dbReference>
<dbReference type="AlphaFoldDB" id="L9W8W1"/>
<dbReference type="EMBL" id="AOHW01000006">
    <property type="protein sequence ID" value="ELY45802.1"/>
    <property type="molecule type" value="Genomic_DNA"/>
</dbReference>